<dbReference type="InterPro" id="IPR018422">
    <property type="entry name" value="Cation/H_exchanger_CPA1"/>
</dbReference>
<feature type="transmembrane region" description="Helical" evidence="12">
    <location>
        <begin position="28"/>
        <end position="47"/>
    </location>
</feature>
<dbReference type="GO" id="GO:0005886">
    <property type="term" value="C:plasma membrane"/>
    <property type="evidence" value="ECO:0007669"/>
    <property type="project" value="UniProtKB-SubCell"/>
</dbReference>
<feature type="transmembrane region" description="Helical" evidence="12">
    <location>
        <begin position="314"/>
        <end position="340"/>
    </location>
</feature>
<evidence type="ECO:0000256" key="4">
    <source>
        <dbReference type="ARBA" id="ARBA00022449"/>
    </source>
</evidence>
<dbReference type="AlphaFoldDB" id="A0AAU7CY29"/>
<evidence type="ECO:0000256" key="3">
    <source>
        <dbReference type="ARBA" id="ARBA00022448"/>
    </source>
</evidence>
<evidence type="ECO:0000256" key="2">
    <source>
        <dbReference type="ARBA" id="ARBA00007367"/>
    </source>
</evidence>
<evidence type="ECO:0000256" key="12">
    <source>
        <dbReference type="SAM" id="Phobius"/>
    </source>
</evidence>
<accession>A0AAU7D6I0</accession>
<proteinExistence type="inferred from homology"/>
<organism evidence="14">
    <name type="scientific">Edaphobacter paludis</name>
    <dbReference type="NCBI Taxonomy" id="3035702"/>
    <lineage>
        <taxon>Bacteria</taxon>
        <taxon>Pseudomonadati</taxon>
        <taxon>Acidobacteriota</taxon>
        <taxon>Terriglobia</taxon>
        <taxon>Terriglobales</taxon>
        <taxon>Acidobacteriaceae</taxon>
        <taxon>Edaphobacter</taxon>
    </lineage>
</organism>
<evidence type="ECO:0000256" key="6">
    <source>
        <dbReference type="ARBA" id="ARBA00022692"/>
    </source>
</evidence>
<comment type="similarity">
    <text evidence="2">Belongs to the monovalent cation:proton antiporter 1 (CPA1) transporter (TC 2.A.36) family.</text>
</comment>
<keyword evidence="5" id="KW-1003">Cell membrane</keyword>
<feature type="domain" description="Cation/H+ exchanger transmembrane" evidence="13">
    <location>
        <begin position="13"/>
        <end position="404"/>
    </location>
</feature>
<evidence type="ECO:0000256" key="8">
    <source>
        <dbReference type="ARBA" id="ARBA00023053"/>
    </source>
</evidence>
<protein>
    <submittedName>
        <fullName evidence="14">Sodium:proton antiporter</fullName>
    </submittedName>
</protein>
<evidence type="ECO:0000313" key="15">
    <source>
        <dbReference type="EMBL" id="XBH12843.1"/>
    </source>
</evidence>
<feature type="transmembrane region" description="Helical" evidence="12">
    <location>
        <begin position="383"/>
        <end position="403"/>
    </location>
</feature>
<dbReference type="GO" id="GO:0051453">
    <property type="term" value="P:regulation of intracellular pH"/>
    <property type="evidence" value="ECO:0007669"/>
    <property type="project" value="TreeGrafter"/>
</dbReference>
<feature type="transmembrane region" description="Helical" evidence="12">
    <location>
        <begin position="67"/>
        <end position="87"/>
    </location>
</feature>
<dbReference type="Pfam" id="PF00999">
    <property type="entry name" value="Na_H_Exchanger"/>
    <property type="match status" value="1"/>
</dbReference>
<keyword evidence="9" id="KW-0406">Ion transport</keyword>
<dbReference type="GO" id="GO:0015386">
    <property type="term" value="F:potassium:proton antiporter activity"/>
    <property type="evidence" value="ECO:0007669"/>
    <property type="project" value="TreeGrafter"/>
</dbReference>
<keyword evidence="7 12" id="KW-1133">Transmembrane helix</keyword>
<dbReference type="Gene3D" id="6.10.140.1330">
    <property type="match status" value="1"/>
</dbReference>
<feature type="transmembrane region" description="Helical" evidence="12">
    <location>
        <begin position="197"/>
        <end position="219"/>
    </location>
</feature>
<dbReference type="GO" id="GO:0098719">
    <property type="term" value="P:sodium ion import across plasma membrane"/>
    <property type="evidence" value="ECO:0007669"/>
    <property type="project" value="TreeGrafter"/>
</dbReference>
<keyword evidence="3" id="KW-0813">Transport</keyword>
<feature type="transmembrane region" description="Helical" evidence="12">
    <location>
        <begin position="99"/>
        <end position="122"/>
    </location>
</feature>
<dbReference type="KEGG" id="epl:P4G45_13835"/>
<dbReference type="PANTHER" id="PTHR10110:SF195">
    <property type="entry name" value="NA(+)_H(+) ANTIPORTER NHAS2"/>
    <property type="match status" value="1"/>
</dbReference>
<feature type="transmembrane region" description="Helical" evidence="12">
    <location>
        <begin position="285"/>
        <end position="308"/>
    </location>
</feature>
<dbReference type="PANTHER" id="PTHR10110">
    <property type="entry name" value="SODIUM/HYDROGEN EXCHANGER"/>
    <property type="match status" value="1"/>
</dbReference>
<dbReference type="RefSeq" id="WP_348267065.1">
    <property type="nucleotide sequence ID" value="NZ_CP121194.1"/>
</dbReference>
<keyword evidence="10 12" id="KW-0472">Membrane</keyword>
<dbReference type="EMBL" id="CP121195">
    <property type="protein sequence ID" value="XBH12843.1"/>
    <property type="molecule type" value="Genomic_DNA"/>
</dbReference>
<dbReference type="InterPro" id="IPR006153">
    <property type="entry name" value="Cation/H_exchanger_TM"/>
</dbReference>
<evidence type="ECO:0000256" key="5">
    <source>
        <dbReference type="ARBA" id="ARBA00022475"/>
    </source>
</evidence>
<keyword evidence="6 12" id="KW-0812">Transmembrane</keyword>
<evidence type="ECO:0000313" key="14">
    <source>
        <dbReference type="EMBL" id="XBH09556.1"/>
    </source>
</evidence>
<evidence type="ECO:0000256" key="1">
    <source>
        <dbReference type="ARBA" id="ARBA00004651"/>
    </source>
</evidence>
<keyword evidence="11" id="KW-0739">Sodium transport</keyword>
<evidence type="ECO:0000256" key="9">
    <source>
        <dbReference type="ARBA" id="ARBA00023065"/>
    </source>
</evidence>
<gene>
    <name evidence="14" type="ORF">P4G45_13835</name>
    <name evidence="15" type="ORF">P8936_14250</name>
</gene>
<evidence type="ECO:0000259" key="13">
    <source>
        <dbReference type="Pfam" id="PF00999"/>
    </source>
</evidence>
<keyword evidence="8" id="KW-0915">Sodium</keyword>
<accession>A0AAU7CY29</accession>
<keyword evidence="4" id="KW-0050">Antiport</keyword>
<dbReference type="EMBL" id="CP121194">
    <property type="protein sequence ID" value="XBH09556.1"/>
    <property type="molecule type" value="Genomic_DNA"/>
</dbReference>
<feature type="transmembrane region" description="Helical" evidence="12">
    <location>
        <begin position="347"/>
        <end position="371"/>
    </location>
</feature>
<dbReference type="GO" id="GO:0015385">
    <property type="term" value="F:sodium:proton antiporter activity"/>
    <property type="evidence" value="ECO:0007669"/>
    <property type="project" value="InterPro"/>
</dbReference>
<name>A0AAU7CY29_9BACT</name>
<evidence type="ECO:0000256" key="11">
    <source>
        <dbReference type="ARBA" id="ARBA00023201"/>
    </source>
</evidence>
<evidence type="ECO:0000256" key="7">
    <source>
        <dbReference type="ARBA" id="ARBA00022989"/>
    </source>
</evidence>
<evidence type="ECO:0000256" key="10">
    <source>
        <dbReference type="ARBA" id="ARBA00023136"/>
    </source>
</evidence>
<comment type="subcellular location">
    <subcellularLocation>
        <location evidence="1">Cell membrane</location>
        <topology evidence="1">Multi-pass membrane protein</topology>
    </subcellularLocation>
</comment>
<sequence>MTLFALLSVIVCLAALFGLVSNRFLRLPPTIGTLALSVVAVSILTVLGKHLPGIQDFATKLVQSIDFNAIVLHGMLAFLLFAGALHLDLGRLKKQAFPVAALSVVGTILATLFVAGLLWLILHLCRMAADVPTCLIFGALISPTDPVAVLEMLRRVKAPAEVQTLLGGESLFNDGVGAVLFLALLEASGPHGMPSLSRFSILFLLEAGGGLALGLIAGYAVSRLIRLSDDYTLRTLLTLALAMGGYALADALHLSAPLEAVAAGLMVSYRAHAVSTPVRQEVADFWALLDDMLNVVLFLLLGFAMILVPFSTRLFVAGLLTIPAVLLARAASVAVVLFPLRRYVDRFGALCAVLTWGGLRGALSVALVLTLAHRAGAIELLSITYTVVVFSVLAQGLTMVPLLRRLGYARTQV</sequence>
<reference evidence="14" key="1">
    <citation type="submission" date="2023-03" db="EMBL/GenBank/DDBJ databases">
        <title>Edaphobacter sp.</title>
        <authorList>
            <person name="Huber K.J."/>
            <person name="Papendorf J."/>
            <person name="Pilke C."/>
            <person name="Bunk B."/>
            <person name="Sproeer C."/>
            <person name="Pester M."/>
        </authorList>
    </citation>
    <scope>NUCLEOTIDE SEQUENCE</scope>
    <source>
        <strain evidence="14">DSM 109919</strain>
        <strain evidence="15">DSM 109920</strain>
    </source>
</reference>